<organism evidence="1 2">
    <name type="scientific">Olivibacter domesticus</name>
    <name type="common">Pseudosphingobacterium domesticum</name>
    <dbReference type="NCBI Taxonomy" id="407022"/>
    <lineage>
        <taxon>Bacteria</taxon>
        <taxon>Pseudomonadati</taxon>
        <taxon>Bacteroidota</taxon>
        <taxon>Sphingobacteriia</taxon>
        <taxon>Sphingobacteriales</taxon>
        <taxon>Sphingobacteriaceae</taxon>
        <taxon>Olivibacter</taxon>
    </lineage>
</organism>
<gene>
    <name evidence="1" type="ORF">SAMN05661044_01151</name>
</gene>
<sequence>MKSVREIFTEPIIPNSFSIERVEKCVVDTTFSNRLSYHRIILLENGVGTLNIDNTSFDVRSHKIFLMSKGQIYKFENSSMITGYVVSFGDCFWDKTPMSASNCKAVLFNNTTTNQQLQLNDLEMNEFSFLFNTLLREYKSPQYIN</sequence>
<reference evidence="2" key="1">
    <citation type="submission" date="2016-10" db="EMBL/GenBank/DDBJ databases">
        <authorList>
            <person name="Varghese N."/>
            <person name="Submissions S."/>
        </authorList>
    </citation>
    <scope>NUCLEOTIDE SEQUENCE [LARGE SCALE GENOMIC DNA]</scope>
    <source>
        <strain evidence="2">DSM 18733</strain>
    </source>
</reference>
<evidence type="ECO:0000313" key="2">
    <source>
        <dbReference type="Proteomes" id="UP000199421"/>
    </source>
</evidence>
<dbReference type="AlphaFoldDB" id="A0A1H7JWU5"/>
<evidence type="ECO:0000313" key="1">
    <source>
        <dbReference type="EMBL" id="SEK78942.1"/>
    </source>
</evidence>
<proteinExistence type="predicted"/>
<dbReference type="RefSeq" id="WP_093319936.1">
    <property type="nucleotide sequence ID" value="NZ_FOAF01000001.1"/>
</dbReference>
<dbReference type="EMBL" id="FOAF01000001">
    <property type="protein sequence ID" value="SEK78942.1"/>
    <property type="molecule type" value="Genomic_DNA"/>
</dbReference>
<evidence type="ECO:0008006" key="3">
    <source>
        <dbReference type="Google" id="ProtNLM"/>
    </source>
</evidence>
<dbReference type="STRING" id="407022.SAMN05661044_01151"/>
<accession>A0A1H7JWU5</accession>
<protein>
    <recommendedName>
        <fullName evidence="3">AraC family transcriptional regulator</fullName>
    </recommendedName>
</protein>
<dbReference type="Proteomes" id="UP000199421">
    <property type="component" value="Unassembled WGS sequence"/>
</dbReference>
<name>A0A1H7JWU5_OLID1</name>
<keyword evidence="2" id="KW-1185">Reference proteome</keyword>